<dbReference type="EMBL" id="JAARYD010000002">
    <property type="protein sequence ID" value="MBC2175954.1"/>
    <property type="molecule type" value="Genomic_DNA"/>
</dbReference>
<gene>
    <name evidence="1" type="ORF">HCB27_04960</name>
</gene>
<comment type="caution">
    <text evidence="1">The sequence shown here is derived from an EMBL/GenBank/DDBJ whole genome shotgun (WGS) entry which is preliminary data.</text>
</comment>
<organism evidence="1 2">
    <name type="scientific">Listeria booriae</name>
    <dbReference type="NCBI Taxonomy" id="1552123"/>
    <lineage>
        <taxon>Bacteria</taxon>
        <taxon>Bacillati</taxon>
        <taxon>Bacillota</taxon>
        <taxon>Bacilli</taxon>
        <taxon>Bacillales</taxon>
        <taxon>Listeriaceae</taxon>
        <taxon>Listeria</taxon>
    </lineage>
</organism>
<dbReference type="AlphaFoldDB" id="A0A7X0Z5V6"/>
<evidence type="ECO:0000313" key="2">
    <source>
        <dbReference type="Proteomes" id="UP000541735"/>
    </source>
</evidence>
<dbReference type="RefSeq" id="WP_185357815.1">
    <property type="nucleotide sequence ID" value="NZ_JAARON010000006.1"/>
</dbReference>
<protein>
    <submittedName>
        <fullName evidence="1">Uncharacterized protein</fullName>
    </submittedName>
</protein>
<reference evidence="1 2" key="1">
    <citation type="submission" date="2020-03" db="EMBL/GenBank/DDBJ databases">
        <title>Soil Listeria distribution.</title>
        <authorList>
            <person name="Liao J."/>
            <person name="Wiedmann M."/>
        </authorList>
    </citation>
    <scope>NUCLEOTIDE SEQUENCE [LARGE SCALE GENOMIC DNA]</scope>
    <source>
        <strain evidence="1 2">FSL L7-0259</strain>
    </source>
</reference>
<name>A0A7X0Z5V6_9LIST</name>
<dbReference type="Proteomes" id="UP000541735">
    <property type="component" value="Unassembled WGS sequence"/>
</dbReference>
<evidence type="ECO:0000313" key="1">
    <source>
        <dbReference type="EMBL" id="MBC2175954.1"/>
    </source>
</evidence>
<sequence>MESRSFPNMLLQYLARNKMVIEDLEEKLMQDIGVFDEHVLREILEMLHRYGYIFLIYTNKEVICCITTKGRKIAGISQIH</sequence>
<proteinExistence type="predicted"/>
<accession>A0A7X0Z5V6</accession>